<gene>
    <name evidence="1" type="ORF">LIER_42631</name>
</gene>
<evidence type="ECO:0000313" key="2">
    <source>
        <dbReference type="Proteomes" id="UP001454036"/>
    </source>
</evidence>
<evidence type="ECO:0000313" key="1">
    <source>
        <dbReference type="EMBL" id="GAA0140832.1"/>
    </source>
</evidence>
<protein>
    <submittedName>
        <fullName evidence="1">Uncharacterized protein</fullName>
    </submittedName>
</protein>
<name>A0AAV3NSZ9_LITER</name>
<comment type="caution">
    <text evidence="1">The sequence shown here is derived from an EMBL/GenBank/DDBJ whole genome shotgun (WGS) entry which is preliminary data.</text>
</comment>
<dbReference type="AlphaFoldDB" id="A0AAV3NSZ9"/>
<dbReference type="Proteomes" id="UP001454036">
    <property type="component" value="Unassembled WGS sequence"/>
</dbReference>
<keyword evidence="2" id="KW-1185">Reference proteome</keyword>
<proteinExistence type="predicted"/>
<organism evidence="1 2">
    <name type="scientific">Lithospermum erythrorhizon</name>
    <name type="common">Purple gromwell</name>
    <name type="synonym">Lithospermum officinale var. erythrorhizon</name>
    <dbReference type="NCBI Taxonomy" id="34254"/>
    <lineage>
        <taxon>Eukaryota</taxon>
        <taxon>Viridiplantae</taxon>
        <taxon>Streptophyta</taxon>
        <taxon>Embryophyta</taxon>
        <taxon>Tracheophyta</taxon>
        <taxon>Spermatophyta</taxon>
        <taxon>Magnoliopsida</taxon>
        <taxon>eudicotyledons</taxon>
        <taxon>Gunneridae</taxon>
        <taxon>Pentapetalae</taxon>
        <taxon>asterids</taxon>
        <taxon>lamiids</taxon>
        <taxon>Boraginales</taxon>
        <taxon>Boraginaceae</taxon>
        <taxon>Boraginoideae</taxon>
        <taxon>Lithospermeae</taxon>
        <taxon>Lithospermum</taxon>
    </lineage>
</organism>
<accession>A0AAV3NSZ9</accession>
<dbReference type="EMBL" id="BAABME010030336">
    <property type="protein sequence ID" value="GAA0140832.1"/>
    <property type="molecule type" value="Genomic_DNA"/>
</dbReference>
<sequence>MSTILGFEIPLQPLEILQSCILPSILEKVPVISGMMLGCPQALSTPINLMSCKFPSMSLSQTASFENLLKMVFSISILPGRSLEKRSSCPLSKPCFGTQIFQRRCHSFHGDCISTGCQWTPFSSLEIFPWPLNVFVVIKLNLFNMFSSPILLLLTFGSALQRILDSPQILSQASIKPSSLGAYVVLQKAM</sequence>
<reference evidence="1 2" key="1">
    <citation type="submission" date="2024-01" db="EMBL/GenBank/DDBJ databases">
        <title>The complete chloroplast genome sequence of Lithospermum erythrorhizon: insights into the phylogenetic relationship among Boraginaceae species and the maternal lineages of purple gromwells.</title>
        <authorList>
            <person name="Okada T."/>
            <person name="Watanabe K."/>
        </authorList>
    </citation>
    <scope>NUCLEOTIDE SEQUENCE [LARGE SCALE GENOMIC DNA]</scope>
</reference>